<comment type="caution">
    <text evidence="1">The sequence shown here is derived from an EMBL/GenBank/DDBJ whole genome shotgun (WGS) entry which is preliminary data.</text>
</comment>
<gene>
    <name evidence="1" type="ORF">QBC34DRAFT_77919</name>
</gene>
<dbReference type="Proteomes" id="UP001321760">
    <property type="component" value="Unassembled WGS sequence"/>
</dbReference>
<dbReference type="InterPro" id="IPR038883">
    <property type="entry name" value="AN11006-like"/>
</dbReference>
<evidence type="ECO:0000313" key="1">
    <source>
        <dbReference type="EMBL" id="KAK4450250.1"/>
    </source>
</evidence>
<dbReference type="AlphaFoldDB" id="A0AAV9GPA5"/>
<dbReference type="PANTHER" id="PTHR42085:SF1">
    <property type="entry name" value="F-BOX DOMAIN-CONTAINING PROTEIN"/>
    <property type="match status" value="1"/>
</dbReference>
<proteinExistence type="predicted"/>
<accession>A0AAV9GPA5</accession>
<dbReference type="EMBL" id="MU865933">
    <property type="protein sequence ID" value="KAK4450250.1"/>
    <property type="molecule type" value="Genomic_DNA"/>
</dbReference>
<keyword evidence="2" id="KW-1185">Reference proteome</keyword>
<organism evidence="1 2">
    <name type="scientific">Podospora aff. communis PSN243</name>
    <dbReference type="NCBI Taxonomy" id="3040156"/>
    <lineage>
        <taxon>Eukaryota</taxon>
        <taxon>Fungi</taxon>
        <taxon>Dikarya</taxon>
        <taxon>Ascomycota</taxon>
        <taxon>Pezizomycotina</taxon>
        <taxon>Sordariomycetes</taxon>
        <taxon>Sordariomycetidae</taxon>
        <taxon>Sordariales</taxon>
        <taxon>Podosporaceae</taxon>
        <taxon>Podospora</taxon>
    </lineage>
</organism>
<name>A0AAV9GPA5_9PEZI</name>
<reference evidence="1" key="2">
    <citation type="submission" date="2023-05" db="EMBL/GenBank/DDBJ databases">
        <authorList>
            <consortium name="Lawrence Berkeley National Laboratory"/>
            <person name="Steindorff A."/>
            <person name="Hensen N."/>
            <person name="Bonometti L."/>
            <person name="Westerberg I."/>
            <person name="Brannstrom I.O."/>
            <person name="Guillou S."/>
            <person name="Cros-Aarteil S."/>
            <person name="Calhoun S."/>
            <person name="Haridas S."/>
            <person name="Kuo A."/>
            <person name="Mondo S."/>
            <person name="Pangilinan J."/>
            <person name="Riley R."/>
            <person name="Labutti K."/>
            <person name="Andreopoulos B."/>
            <person name="Lipzen A."/>
            <person name="Chen C."/>
            <person name="Yanf M."/>
            <person name="Daum C."/>
            <person name="Ng V."/>
            <person name="Clum A."/>
            <person name="Ohm R."/>
            <person name="Martin F."/>
            <person name="Silar P."/>
            <person name="Natvig D."/>
            <person name="Lalanne C."/>
            <person name="Gautier V."/>
            <person name="Ament-Velasquez S.L."/>
            <person name="Kruys A."/>
            <person name="Hutchinson M.I."/>
            <person name="Powell A.J."/>
            <person name="Barry K."/>
            <person name="Miller A.N."/>
            <person name="Grigoriev I.V."/>
            <person name="Debuchy R."/>
            <person name="Gladieux P."/>
            <person name="Thoren M.H."/>
            <person name="Johannesson H."/>
        </authorList>
    </citation>
    <scope>NUCLEOTIDE SEQUENCE</scope>
    <source>
        <strain evidence="1">PSN243</strain>
    </source>
</reference>
<evidence type="ECO:0008006" key="3">
    <source>
        <dbReference type="Google" id="ProtNLM"/>
    </source>
</evidence>
<protein>
    <recommendedName>
        <fullName evidence="3">BL00235/CARNS1 N-terminal domain-containing protein</fullName>
    </recommendedName>
</protein>
<sequence length="221" mass="24511">MEPLNDHSGLLSLPRELRDNIYLNVLDVKHPLYLFKEDNSDDVEVFAPRTPARWLALLHTNRKIHAEACETLYGRHKFVFVDTAKSQGDLLGVFLHKIGAVNAGYLTHVCINFPAMIVDRQDQNAARKPDLLELELLQERCGSLRTLEAFVYGQNSKGLVAGRYSPTLGSLSTPEALLQVDAKFKAIPSLPAVLIKPSNGPLAPEVVELMQGFGWVISVGR</sequence>
<evidence type="ECO:0000313" key="2">
    <source>
        <dbReference type="Proteomes" id="UP001321760"/>
    </source>
</evidence>
<reference evidence="1" key="1">
    <citation type="journal article" date="2023" name="Mol. Phylogenet. Evol.">
        <title>Genome-scale phylogeny and comparative genomics of the fungal order Sordariales.</title>
        <authorList>
            <person name="Hensen N."/>
            <person name="Bonometti L."/>
            <person name="Westerberg I."/>
            <person name="Brannstrom I.O."/>
            <person name="Guillou S."/>
            <person name="Cros-Aarteil S."/>
            <person name="Calhoun S."/>
            <person name="Haridas S."/>
            <person name="Kuo A."/>
            <person name="Mondo S."/>
            <person name="Pangilinan J."/>
            <person name="Riley R."/>
            <person name="LaButti K."/>
            <person name="Andreopoulos B."/>
            <person name="Lipzen A."/>
            <person name="Chen C."/>
            <person name="Yan M."/>
            <person name="Daum C."/>
            <person name="Ng V."/>
            <person name="Clum A."/>
            <person name="Steindorff A."/>
            <person name="Ohm R.A."/>
            <person name="Martin F."/>
            <person name="Silar P."/>
            <person name="Natvig D.O."/>
            <person name="Lalanne C."/>
            <person name="Gautier V."/>
            <person name="Ament-Velasquez S.L."/>
            <person name="Kruys A."/>
            <person name="Hutchinson M.I."/>
            <person name="Powell A.J."/>
            <person name="Barry K."/>
            <person name="Miller A.N."/>
            <person name="Grigoriev I.V."/>
            <person name="Debuchy R."/>
            <person name="Gladieux P."/>
            <person name="Hiltunen Thoren M."/>
            <person name="Johannesson H."/>
        </authorList>
    </citation>
    <scope>NUCLEOTIDE SEQUENCE</scope>
    <source>
        <strain evidence="1">PSN243</strain>
    </source>
</reference>
<dbReference type="PANTHER" id="PTHR42085">
    <property type="entry name" value="F-BOX DOMAIN-CONTAINING PROTEIN"/>
    <property type="match status" value="1"/>
</dbReference>